<sequence>MIKSLSSIDESNTKVYLSFGKRIFDLALAILALIAVSPLLVIVALLVRIRLGKPVLFKQMRPGLHEKPFTLFKFRTMTDERDIAGELLPDDKRLTMLGSLLRKSSIDELPELFNVLKGEMSIVGPRPLFMHYLTYYTERESLRHTVRPGITGLAQVNGRNYLPWDERLEMDVQYVEKMSFSLDIKIIFQTFFQVLKAKNVAVLPTLIGVPLSEYRKQKK</sequence>
<reference evidence="3" key="1">
    <citation type="journal article" date="2015" name="Proc. Natl. Acad. Sci. U.S.A.">
        <title>Networks of energetic and metabolic interactions define dynamics in microbial communities.</title>
        <authorList>
            <person name="Embree M."/>
            <person name="Liu J.K."/>
            <person name="Al-Bassam M.M."/>
            <person name="Zengler K."/>
        </authorList>
    </citation>
    <scope>NUCLEOTIDE SEQUENCE</scope>
</reference>
<dbReference type="Pfam" id="PF02397">
    <property type="entry name" value="Bac_transf"/>
    <property type="match status" value="1"/>
</dbReference>
<evidence type="ECO:0000313" key="3">
    <source>
        <dbReference type="EMBL" id="KUG23997.1"/>
    </source>
</evidence>
<keyword evidence="1" id="KW-0472">Membrane</keyword>
<dbReference type="GO" id="GO:0016780">
    <property type="term" value="F:phosphotransferase activity, for other substituted phosphate groups"/>
    <property type="evidence" value="ECO:0007669"/>
    <property type="project" value="TreeGrafter"/>
</dbReference>
<keyword evidence="1" id="KW-0812">Transmembrane</keyword>
<feature type="transmembrane region" description="Helical" evidence="1">
    <location>
        <begin position="26"/>
        <end position="51"/>
    </location>
</feature>
<comment type="caution">
    <text evidence="3">The sequence shown here is derived from an EMBL/GenBank/DDBJ whole genome shotgun (WGS) entry which is preliminary data.</text>
</comment>
<dbReference type="EMBL" id="LNQE01000871">
    <property type="protein sequence ID" value="KUG23997.1"/>
    <property type="molecule type" value="Genomic_DNA"/>
</dbReference>
<name>A0A0W8FSW8_9ZZZZ</name>
<accession>A0A0W8FSW8</accession>
<feature type="domain" description="Bacterial sugar transferase" evidence="2">
    <location>
        <begin position="21"/>
        <end position="196"/>
    </location>
</feature>
<dbReference type="AlphaFoldDB" id="A0A0W8FSW8"/>
<gene>
    <name evidence="3" type="ORF">ASZ90_006209</name>
</gene>
<evidence type="ECO:0000259" key="2">
    <source>
        <dbReference type="Pfam" id="PF02397"/>
    </source>
</evidence>
<keyword evidence="3" id="KW-0808">Transferase</keyword>
<evidence type="ECO:0000256" key="1">
    <source>
        <dbReference type="SAM" id="Phobius"/>
    </source>
</evidence>
<dbReference type="InterPro" id="IPR003362">
    <property type="entry name" value="Bact_transf"/>
</dbReference>
<dbReference type="PANTHER" id="PTHR30576:SF8">
    <property type="entry name" value="UNDECAPRENYL-PHOSPHATE GALACTOSE PHOSPHOTRANSFERASE"/>
    <property type="match status" value="1"/>
</dbReference>
<organism evidence="3">
    <name type="scientific">hydrocarbon metagenome</name>
    <dbReference type="NCBI Taxonomy" id="938273"/>
    <lineage>
        <taxon>unclassified sequences</taxon>
        <taxon>metagenomes</taxon>
        <taxon>ecological metagenomes</taxon>
    </lineage>
</organism>
<protein>
    <submittedName>
        <fullName evidence="3">Lipid carrier: udp-n-acetylgalactosaminyltransferase</fullName>
    </submittedName>
</protein>
<keyword evidence="1" id="KW-1133">Transmembrane helix</keyword>
<proteinExistence type="predicted"/>
<dbReference type="PANTHER" id="PTHR30576">
    <property type="entry name" value="COLANIC BIOSYNTHESIS UDP-GLUCOSE LIPID CARRIER TRANSFERASE"/>
    <property type="match status" value="1"/>
</dbReference>